<feature type="compositionally biased region" description="Low complexity" evidence="1">
    <location>
        <begin position="238"/>
        <end position="250"/>
    </location>
</feature>
<dbReference type="SUPFAM" id="SSF100895">
    <property type="entry name" value="Kazal-type serine protease inhibitors"/>
    <property type="match status" value="1"/>
</dbReference>
<gene>
    <name evidence="4" type="primary">RvY_05857-1</name>
    <name evidence="4" type="synonym">RvY_05857.1</name>
    <name evidence="4" type="ORF">RvY_05857</name>
</gene>
<evidence type="ECO:0000313" key="4">
    <source>
        <dbReference type="EMBL" id="GAU94009.1"/>
    </source>
</evidence>
<evidence type="ECO:0000256" key="1">
    <source>
        <dbReference type="SAM" id="MobiDB-lite"/>
    </source>
</evidence>
<feature type="chain" id="PRO_5008897719" description="Kazal-like domain-containing protein" evidence="2">
    <location>
        <begin position="35"/>
        <end position="438"/>
    </location>
</feature>
<feature type="compositionally biased region" description="Polar residues" evidence="1">
    <location>
        <begin position="272"/>
        <end position="285"/>
    </location>
</feature>
<dbReference type="EMBL" id="BDGG01000002">
    <property type="protein sequence ID" value="GAU94009.1"/>
    <property type="molecule type" value="Genomic_DNA"/>
</dbReference>
<keyword evidence="5" id="KW-1185">Reference proteome</keyword>
<name>A0A1D1UWI4_RAMVA</name>
<dbReference type="Gene3D" id="3.30.60.30">
    <property type="match status" value="2"/>
</dbReference>
<feature type="signal peptide" evidence="2">
    <location>
        <begin position="1"/>
        <end position="34"/>
    </location>
</feature>
<evidence type="ECO:0000256" key="2">
    <source>
        <dbReference type="SAM" id="SignalP"/>
    </source>
</evidence>
<feature type="domain" description="Kazal-like" evidence="3">
    <location>
        <begin position="51"/>
        <end position="109"/>
    </location>
</feature>
<feature type="region of interest" description="Disordered" evidence="1">
    <location>
        <begin position="208"/>
        <end position="252"/>
    </location>
</feature>
<sequence>MMWILHCVKGMARFLLRGRLFLLVALLIGVPTHCQENEGGGGGTEGGSGTATPAPSNDNPASSCACNPEDNNTGAICANDGNTYSSACDFRLKQGLRADLGIRCVGSCPCDESLIGLGVDCSASAVRELTTPSTGLEFCGTNAVTYNNENMFMCDQVQDSSLAIACPGTCPCNLADCPTTATDRPPLRIFQTPSPNVIAYPPAVVGPTGGYGPRDRPLPPFSPPAAQSGYGNRGVDTLPAQQPSYQQQPWSPLPWAPPVPVLRGSADPRQGYGSSSVQTIGTPNQDPIFIPRPITTVTSAQQTGYGAATGDSTVEAPESFTLAKDLNLGKDRDFGNKSKALTHSAYNPLTEALRSVPFRLFRHLYILVTVASEGMKQIPFQIAKNMQTRLPAYVREVPVQLAEAIQEALAIHFDSLARQVKDTVDAVRTLLDNDGLEG</sequence>
<dbReference type="PROSITE" id="PS51465">
    <property type="entry name" value="KAZAL_2"/>
    <property type="match status" value="1"/>
</dbReference>
<comment type="caution">
    <text evidence="4">The sequence shown here is derived from an EMBL/GenBank/DDBJ whole genome shotgun (WGS) entry which is preliminary data.</text>
</comment>
<dbReference type="OrthoDB" id="10061701at2759"/>
<dbReference type="InterPro" id="IPR036058">
    <property type="entry name" value="Kazal_dom_sf"/>
</dbReference>
<evidence type="ECO:0000259" key="3">
    <source>
        <dbReference type="PROSITE" id="PS51465"/>
    </source>
</evidence>
<dbReference type="CDD" id="cd00104">
    <property type="entry name" value="KAZAL_FS"/>
    <property type="match status" value="1"/>
</dbReference>
<organism evidence="4 5">
    <name type="scientific">Ramazzottius varieornatus</name>
    <name type="common">Water bear</name>
    <name type="synonym">Tardigrade</name>
    <dbReference type="NCBI Taxonomy" id="947166"/>
    <lineage>
        <taxon>Eukaryota</taxon>
        <taxon>Metazoa</taxon>
        <taxon>Ecdysozoa</taxon>
        <taxon>Tardigrada</taxon>
        <taxon>Eutardigrada</taxon>
        <taxon>Parachela</taxon>
        <taxon>Hypsibioidea</taxon>
        <taxon>Ramazzottiidae</taxon>
        <taxon>Ramazzottius</taxon>
    </lineage>
</organism>
<reference evidence="4 5" key="1">
    <citation type="journal article" date="2016" name="Nat. Commun.">
        <title>Extremotolerant tardigrade genome and improved radiotolerance of human cultured cells by tardigrade-unique protein.</title>
        <authorList>
            <person name="Hashimoto T."/>
            <person name="Horikawa D.D."/>
            <person name="Saito Y."/>
            <person name="Kuwahara H."/>
            <person name="Kozuka-Hata H."/>
            <person name="Shin-I T."/>
            <person name="Minakuchi Y."/>
            <person name="Ohishi K."/>
            <person name="Motoyama A."/>
            <person name="Aizu T."/>
            <person name="Enomoto A."/>
            <person name="Kondo K."/>
            <person name="Tanaka S."/>
            <person name="Hara Y."/>
            <person name="Koshikawa S."/>
            <person name="Sagara H."/>
            <person name="Miura T."/>
            <person name="Yokobori S."/>
            <person name="Miyagawa K."/>
            <person name="Suzuki Y."/>
            <person name="Kubo T."/>
            <person name="Oyama M."/>
            <person name="Kohara Y."/>
            <person name="Fujiyama A."/>
            <person name="Arakawa K."/>
            <person name="Katayama T."/>
            <person name="Toyoda A."/>
            <person name="Kunieda T."/>
        </authorList>
    </citation>
    <scope>NUCLEOTIDE SEQUENCE [LARGE SCALE GENOMIC DNA]</scope>
    <source>
        <strain evidence="4 5">YOKOZUNA-1</strain>
    </source>
</reference>
<accession>A0A1D1UWI4</accession>
<proteinExistence type="predicted"/>
<evidence type="ECO:0000313" key="5">
    <source>
        <dbReference type="Proteomes" id="UP000186922"/>
    </source>
</evidence>
<dbReference type="AlphaFoldDB" id="A0A1D1UWI4"/>
<protein>
    <recommendedName>
        <fullName evidence="3">Kazal-like domain-containing protein</fullName>
    </recommendedName>
</protein>
<dbReference type="Proteomes" id="UP000186922">
    <property type="component" value="Unassembled WGS sequence"/>
</dbReference>
<dbReference type="SMART" id="SM00280">
    <property type="entry name" value="KAZAL"/>
    <property type="match status" value="2"/>
</dbReference>
<dbReference type="InterPro" id="IPR002350">
    <property type="entry name" value="Kazal_dom"/>
</dbReference>
<keyword evidence="2" id="KW-0732">Signal</keyword>
<feature type="region of interest" description="Disordered" evidence="1">
    <location>
        <begin position="265"/>
        <end position="290"/>
    </location>
</feature>